<keyword evidence="6" id="KW-0732">Signal</keyword>
<keyword evidence="8" id="KW-1185">Reference proteome</keyword>
<keyword evidence="3 5" id="KW-1133">Transmembrane helix</keyword>
<keyword evidence="5" id="KW-0489">Methyltransferase</keyword>
<dbReference type="GO" id="GO:0032259">
    <property type="term" value="P:methylation"/>
    <property type="evidence" value="ECO:0007669"/>
    <property type="project" value="UniProtKB-KW"/>
</dbReference>
<evidence type="ECO:0000256" key="5">
    <source>
        <dbReference type="RuleBase" id="RU362022"/>
    </source>
</evidence>
<keyword evidence="2 5" id="KW-0812">Transmembrane</keyword>
<evidence type="ECO:0000256" key="1">
    <source>
        <dbReference type="ARBA" id="ARBA00004141"/>
    </source>
</evidence>
<reference evidence="7 8" key="1">
    <citation type="journal article" date="2015" name="Sci. Rep.">
        <title>Chromosome-level genome map provides insights into diverse defense mechanisms in the medicinal fungus Ganoderma sinense.</title>
        <authorList>
            <person name="Zhu Y."/>
            <person name="Xu J."/>
            <person name="Sun C."/>
            <person name="Zhou S."/>
            <person name="Xu H."/>
            <person name="Nelson D.R."/>
            <person name="Qian J."/>
            <person name="Song J."/>
            <person name="Luo H."/>
            <person name="Xiang L."/>
            <person name="Li Y."/>
            <person name="Xu Z."/>
            <person name="Ji A."/>
            <person name="Wang L."/>
            <person name="Lu S."/>
            <person name="Hayward A."/>
            <person name="Sun W."/>
            <person name="Li X."/>
            <person name="Schwartz D.C."/>
            <person name="Wang Y."/>
            <person name="Chen S."/>
        </authorList>
    </citation>
    <scope>NUCLEOTIDE SEQUENCE [LARGE SCALE GENOMIC DNA]</scope>
    <source>
        <strain evidence="7 8">ZZ0214-1</strain>
    </source>
</reference>
<evidence type="ECO:0000256" key="6">
    <source>
        <dbReference type="SAM" id="SignalP"/>
    </source>
</evidence>
<feature type="transmembrane region" description="Helical" evidence="5">
    <location>
        <begin position="195"/>
        <end position="216"/>
    </location>
</feature>
<dbReference type="Pfam" id="PF04140">
    <property type="entry name" value="ICMT"/>
    <property type="match status" value="1"/>
</dbReference>
<evidence type="ECO:0000256" key="3">
    <source>
        <dbReference type="ARBA" id="ARBA00022989"/>
    </source>
</evidence>
<evidence type="ECO:0000313" key="7">
    <source>
        <dbReference type="EMBL" id="PIL28934.1"/>
    </source>
</evidence>
<evidence type="ECO:0000256" key="4">
    <source>
        <dbReference type="ARBA" id="ARBA00023136"/>
    </source>
</evidence>
<feature type="transmembrane region" description="Helical" evidence="5">
    <location>
        <begin position="105"/>
        <end position="125"/>
    </location>
</feature>
<dbReference type="GO" id="GO:0005789">
    <property type="term" value="C:endoplasmic reticulum membrane"/>
    <property type="evidence" value="ECO:0007669"/>
    <property type="project" value="UniProtKB-SubCell"/>
</dbReference>
<dbReference type="EC" id="2.1.1.100" evidence="5"/>
<dbReference type="EMBL" id="AYKW01000023">
    <property type="protein sequence ID" value="PIL28934.1"/>
    <property type="molecule type" value="Genomic_DNA"/>
</dbReference>
<feature type="transmembrane region" description="Helical" evidence="5">
    <location>
        <begin position="163"/>
        <end position="183"/>
    </location>
</feature>
<protein>
    <recommendedName>
        <fullName evidence="5">Protein-S-isoprenylcysteine O-methyltransferase</fullName>
        <ecNumber evidence="5">2.1.1.100</ecNumber>
    </recommendedName>
</protein>
<dbReference type="PANTHER" id="PTHR12714:SF9">
    <property type="entry name" value="PROTEIN-S-ISOPRENYLCYSTEINE O-METHYLTRANSFERASE"/>
    <property type="match status" value="1"/>
</dbReference>
<keyword evidence="4 5" id="KW-0472">Membrane</keyword>
<feature type="transmembrane region" description="Helical" evidence="5">
    <location>
        <begin position="64"/>
        <end position="85"/>
    </location>
</feature>
<accession>A0A2G8S5D1</accession>
<dbReference type="InterPro" id="IPR007269">
    <property type="entry name" value="ICMT_MeTrfase"/>
</dbReference>
<feature type="signal peptide" evidence="6">
    <location>
        <begin position="1"/>
        <end position="28"/>
    </location>
</feature>
<dbReference type="STRING" id="1077348.A0A2G8S5D1"/>
<evidence type="ECO:0000256" key="2">
    <source>
        <dbReference type="ARBA" id="ARBA00022692"/>
    </source>
</evidence>
<feature type="chain" id="PRO_5013546739" description="Protein-S-isoprenylcysteine O-methyltransferase" evidence="6">
    <location>
        <begin position="29"/>
        <end position="249"/>
    </location>
</feature>
<keyword evidence="5" id="KW-0949">S-adenosyl-L-methionine</keyword>
<dbReference type="Gene3D" id="1.20.120.1630">
    <property type="match status" value="1"/>
</dbReference>
<dbReference type="PANTHER" id="PTHR12714">
    <property type="entry name" value="PROTEIN-S ISOPRENYLCYSTEINE O-METHYLTRANSFERASE"/>
    <property type="match status" value="1"/>
</dbReference>
<comment type="catalytic activity">
    <reaction evidence="5">
        <text>[protein]-C-terminal S-[(2E,6E)-farnesyl]-L-cysteine + S-adenosyl-L-methionine = [protein]-C-terminal S-[(2E,6E)-farnesyl]-L-cysteine methyl ester + S-adenosyl-L-homocysteine</text>
        <dbReference type="Rhea" id="RHEA:21672"/>
        <dbReference type="Rhea" id="RHEA-COMP:12125"/>
        <dbReference type="Rhea" id="RHEA-COMP:12126"/>
        <dbReference type="ChEBI" id="CHEBI:57856"/>
        <dbReference type="ChEBI" id="CHEBI:59789"/>
        <dbReference type="ChEBI" id="CHEBI:90510"/>
        <dbReference type="ChEBI" id="CHEBI:90511"/>
        <dbReference type="EC" id="2.1.1.100"/>
    </reaction>
</comment>
<keyword evidence="5" id="KW-0808">Transferase</keyword>
<organism evidence="7 8">
    <name type="scientific">Ganoderma sinense ZZ0214-1</name>
    <dbReference type="NCBI Taxonomy" id="1077348"/>
    <lineage>
        <taxon>Eukaryota</taxon>
        <taxon>Fungi</taxon>
        <taxon>Dikarya</taxon>
        <taxon>Basidiomycota</taxon>
        <taxon>Agaricomycotina</taxon>
        <taxon>Agaricomycetes</taxon>
        <taxon>Polyporales</taxon>
        <taxon>Polyporaceae</taxon>
        <taxon>Ganoderma</taxon>
    </lineage>
</organism>
<dbReference type="GO" id="GO:0004671">
    <property type="term" value="F:protein C-terminal S-isoprenylcysteine carboxyl O-methyltransferase activity"/>
    <property type="evidence" value="ECO:0007669"/>
    <property type="project" value="UniProtKB-EC"/>
</dbReference>
<comment type="caution">
    <text evidence="7">The sequence shown here is derived from an EMBL/GenBank/DDBJ whole genome shotgun (WGS) entry which is preliminary data.</text>
</comment>
<dbReference type="AlphaFoldDB" id="A0A2G8S5D1"/>
<evidence type="ECO:0000313" key="8">
    <source>
        <dbReference type="Proteomes" id="UP000230002"/>
    </source>
</evidence>
<name>A0A2G8S5D1_9APHY</name>
<gene>
    <name evidence="7" type="ORF">GSI_08981</name>
</gene>
<comment type="subcellular location">
    <subcellularLocation>
        <location evidence="5">Endoplasmic reticulum membrane</location>
        <topology evidence="5">Multi-pass membrane protein</topology>
    </subcellularLocation>
    <subcellularLocation>
        <location evidence="1">Membrane</location>
        <topology evidence="1">Multi-pass membrane protein</topology>
    </subcellularLocation>
</comment>
<proteinExistence type="inferred from homology"/>
<keyword evidence="5" id="KW-0256">Endoplasmic reticulum</keyword>
<dbReference type="Proteomes" id="UP000230002">
    <property type="component" value="Unassembled WGS sequence"/>
</dbReference>
<dbReference type="OrthoDB" id="422086at2759"/>
<sequence>MATPPGTPTVYLAKALALSLIMYAESFAFYPPNNPPPKSDDRAKFGRADLITRTSSFVPHIGMALYYTLHLVEIAALVALSYPAHSLSSPLITHLFPFPSGAPSHLAPSPTFLLGFVLLCLGGALRQACYTTLGRFFTYQLGVFKDHKLVTWGPYAVVRHPSYAAFAMAAAGLLLVQFGPGSYLYESGALAESGWVAAIAVGWVLWVLSVVVVSVMRVEKEDQVLKKEFEKEWEEWAHKTPYRLVPYLY</sequence>
<comment type="similarity">
    <text evidence="5">Belongs to the class VI-like SAM-binding methyltransferase superfamily. Isoprenylcysteine carboxyl methyltransferase family.</text>
</comment>